<evidence type="ECO:0000256" key="2">
    <source>
        <dbReference type="ARBA" id="ARBA00022737"/>
    </source>
</evidence>
<feature type="repeat" description="PPR" evidence="3">
    <location>
        <begin position="413"/>
        <end position="447"/>
    </location>
</feature>
<proteinExistence type="inferred from homology"/>
<evidence type="ECO:0000256" key="3">
    <source>
        <dbReference type="PROSITE-ProRule" id="PRU00708"/>
    </source>
</evidence>
<feature type="repeat" description="PPR" evidence="3">
    <location>
        <begin position="270"/>
        <end position="305"/>
    </location>
</feature>
<reference evidence="4" key="1">
    <citation type="journal article" date="2007" name="PLoS ONE">
        <title>The first genome sequence of an elite grapevine cultivar (Pinot noir Vitis vinifera L.): coping with a highly heterozygous genome.</title>
        <authorList>
            <person name="Velasco R."/>
            <person name="Zharkikh A."/>
            <person name="Troggio M."/>
            <person name="Cartwright D.A."/>
            <person name="Cestaro A."/>
            <person name="Pruss D."/>
            <person name="Pindo M."/>
            <person name="FitzGerald L.M."/>
            <person name="Vezzulli S."/>
            <person name="Reid J."/>
            <person name="Malacarne G."/>
            <person name="Iliev D."/>
            <person name="Coppola G."/>
            <person name="Wardell B."/>
            <person name="Micheletti D."/>
            <person name="Macalma T."/>
            <person name="Facci M."/>
            <person name="Mitchell J.T."/>
            <person name="Perazzolli M."/>
            <person name="Eldredge G."/>
            <person name="Gatto P."/>
            <person name="Oyzerski R."/>
            <person name="Moretto M."/>
            <person name="Gutin N."/>
            <person name="Stefanini M."/>
            <person name="Chen Y."/>
            <person name="Segala C."/>
            <person name="Davenport C."/>
            <person name="Dematte L."/>
            <person name="Mraz A."/>
            <person name="Battilana J."/>
            <person name="Stormo K."/>
            <person name="Costa F."/>
            <person name="Tao Q."/>
            <person name="Si-Ammour A."/>
            <person name="Harkins T."/>
            <person name="Lackey A."/>
            <person name="Perbost C."/>
            <person name="Taillon B."/>
            <person name="Stella A."/>
            <person name="Solovyev V."/>
            <person name="Fawcett J.A."/>
            <person name="Sterck L."/>
            <person name="Vandepoele K."/>
            <person name="Grando S.M."/>
            <person name="Toppo S."/>
            <person name="Moser C."/>
            <person name="Lanchbury J."/>
            <person name="Bogden R."/>
            <person name="Skolnick M."/>
            <person name="Sgaramella V."/>
            <person name="Bhatnagar S.K."/>
            <person name="Fontana P."/>
            <person name="Gutin A."/>
            <person name="Van de Peer Y."/>
            <person name="Salamini F."/>
            <person name="Viola R."/>
        </authorList>
    </citation>
    <scope>NUCLEOTIDE SEQUENCE</scope>
</reference>
<dbReference type="Pfam" id="PF12854">
    <property type="entry name" value="PPR_1"/>
    <property type="match status" value="1"/>
</dbReference>
<evidence type="ECO:0000256" key="1">
    <source>
        <dbReference type="ARBA" id="ARBA00007626"/>
    </source>
</evidence>
<feature type="repeat" description="PPR" evidence="3">
    <location>
        <begin position="560"/>
        <end position="594"/>
    </location>
</feature>
<sequence>MGVDAYLCHERAMRGLLSTPKMAPNGLLYCFPPLPSQGTLRPYFYLPPQTITSSPIHPSASMAPSTTSMGGQLMDHHASHAACGVHFYSYNSPMASVGHSPLASSLKRCSSHLSSNLSSTPPLNSLLIHTQFISSISSQQPIKITPNEGLKAATKTKRSQAMARLINTEPWSHELQSSLAELAPSLSKTTVLQTLQLIRTPAKALHFFRWVEAKGFTHNEQSYFLMIEILGRSRNLNAARNFVFSIEKKSGGAESIKVFKTMKEIGVSPSVVTFNSLLSIVLKRGRTSMAKQLFDEMLDTYGVTPDTYTFNILIRGFCMNSMVDEGFWFFKEMSRFKCDPDVVTYNTLVDGLCRAGKVKIAHNVVKGMVKKSPNLSPNVVTYTTLIRGYCMKQDMAEALSLLAEMVSRGLKPNKITYNTLIQGLCEAQKLDKIKEILEGMVGDGGFIPDTCTLNTLIKAHCTMGKLEEAFSVFEKMSELRVQPDSATYSVLVRSLCQRGDFRRAEEFFDELAEKEILLHDVGCKPLVAAYNPMFEYLCSNGKTKKAERVFRQLMKRGTQDPPSYKTLILGHCREGTPEAGFDLLVLMLRRDFVPDAETYGLMIDGLLKKGDPVLAHKSLEKMLKSSHLPTTAIFHSILAALVEKERRIRQNIDLSTHTVRLLYKSGLQDKAFMTIGLLYENGYLVKMEELVSFLCQSRKLLEAQKMLLFSLEKRQSVDIDMCSTVISGLCKAHKVSEAFALYYELVEKGMQHRLTCQEDLRISLEAEGRLNEAKFVSKKMPEVPKQWQSDRTGPKLSVRRKEFLWSSKMKSFNPFHRIEASRDQERAGLVWIAYFLTSGDDLNDCLPLPLMLRCNDMAVDYSKSSRSMNQLSGGSKVVVHGTFSAMMLERHGAHRKVVKSTSIGAIVLMDGADSKVICHPYHGGIYVAIEHHLGVVGDSDLVPQDLISYFLKEDLVLKSSFREGGRLGNGNCLTTLLELLEENKSKSGWVKNKLVSPGDIYYISCVTSNAVGQLVNLIVNEVNC</sequence>
<feature type="repeat" description="PPR" evidence="3">
    <location>
        <begin position="378"/>
        <end position="412"/>
    </location>
</feature>
<accession>A5CA07</accession>
<dbReference type="AlphaFoldDB" id="A5CA07"/>
<dbReference type="ExpressionAtlas" id="A5CA07">
    <property type="expression patterns" value="baseline and differential"/>
</dbReference>
<comment type="similarity">
    <text evidence="1">Belongs to the PPR family. P subfamily.</text>
</comment>
<dbReference type="Pfam" id="PF01535">
    <property type="entry name" value="PPR"/>
    <property type="match status" value="2"/>
</dbReference>
<feature type="repeat" description="PPR" evidence="3">
    <location>
        <begin position="718"/>
        <end position="752"/>
    </location>
</feature>
<protein>
    <recommendedName>
        <fullName evidence="5">Pentatricopeptide repeat-containing protein, chloroplastic</fullName>
    </recommendedName>
</protein>
<dbReference type="PROSITE" id="PS51375">
    <property type="entry name" value="PPR"/>
    <property type="match status" value="10"/>
</dbReference>
<dbReference type="InterPro" id="IPR011990">
    <property type="entry name" value="TPR-like_helical_dom_sf"/>
</dbReference>
<dbReference type="InterPro" id="IPR002885">
    <property type="entry name" value="PPR_rpt"/>
</dbReference>
<gene>
    <name evidence="4" type="ORF">VITISV_002838</name>
</gene>
<feature type="repeat" description="PPR" evidence="3">
    <location>
        <begin position="306"/>
        <end position="340"/>
    </location>
</feature>
<dbReference type="PANTHER" id="PTHR47941">
    <property type="entry name" value="PENTATRICOPEPTIDE REPEAT-CONTAINING PROTEIN 3, MITOCHONDRIAL"/>
    <property type="match status" value="1"/>
</dbReference>
<dbReference type="EMBL" id="AM487544">
    <property type="protein sequence ID" value="CAN73209.1"/>
    <property type="molecule type" value="Genomic_DNA"/>
</dbReference>
<evidence type="ECO:0000313" key="4">
    <source>
        <dbReference type="EMBL" id="CAN73209.1"/>
    </source>
</evidence>
<feature type="repeat" description="PPR" evidence="3">
    <location>
        <begin position="595"/>
        <end position="629"/>
    </location>
</feature>
<dbReference type="NCBIfam" id="TIGR00756">
    <property type="entry name" value="PPR"/>
    <property type="match status" value="10"/>
</dbReference>
<feature type="repeat" description="PPR" evidence="3">
    <location>
        <begin position="449"/>
        <end position="483"/>
    </location>
</feature>
<name>A5CA07_VITVI</name>
<feature type="repeat" description="PPR" evidence="3">
    <location>
        <begin position="484"/>
        <end position="518"/>
    </location>
</feature>
<keyword evidence="2" id="KW-0677">Repeat</keyword>
<dbReference type="SUPFAM" id="SSF81901">
    <property type="entry name" value="HCP-like"/>
    <property type="match status" value="1"/>
</dbReference>
<evidence type="ECO:0008006" key="5">
    <source>
        <dbReference type="Google" id="ProtNLM"/>
    </source>
</evidence>
<feature type="repeat" description="PPR" evidence="3">
    <location>
        <begin position="341"/>
        <end position="375"/>
    </location>
</feature>
<organism evidence="4">
    <name type="scientific">Vitis vinifera</name>
    <name type="common">Grape</name>
    <dbReference type="NCBI Taxonomy" id="29760"/>
    <lineage>
        <taxon>Eukaryota</taxon>
        <taxon>Viridiplantae</taxon>
        <taxon>Streptophyta</taxon>
        <taxon>Embryophyta</taxon>
        <taxon>Tracheophyta</taxon>
        <taxon>Spermatophyta</taxon>
        <taxon>Magnoliopsida</taxon>
        <taxon>eudicotyledons</taxon>
        <taxon>Gunneridae</taxon>
        <taxon>Pentapetalae</taxon>
        <taxon>rosids</taxon>
        <taxon>Vitales</taxon>
        <taxon>Vitaceae</taxon>
        <taxon>Viteae</taxon>
        <taxon>Vitis</taxon>
    </lineage>
</organism>
<dbReference type="Pfam" id="PF13041">
    <property type="entry name" value="PPR_2"/>
    <property type="match status" value="4"/>
</dbReference>
<dbReference type="Gene3D" id="1.25.40.10">
    <property type="entry name" value="Tetratricopeptide repeat domain"/>
    <property type="match status" value="5"/>
</dbReference>